<evidence type="ECO:0000313" key="1">
    <source>
        <dbReference type="EMBL" id="GFO65077.1"/>
    </source>
</evidence>
<proteinExistence type="predicted"/>
<dbReference type="NCBIfam" id="NF045719">
    <property type="entry name" value="GSU3473_fam"/>
    <property type="match status" value="1"/>
</dbReference>
<evidence type="ECO:0000313" key="2">
    <source>
        <dbReference type="Proteomes" id="UP000568888"/>
    </source>
</evidence>
<dbReference type="AlphaFoldDB" id="A0A6V8MZL6"/>
<organism evidence="1 2">
    <name type="scientific">Geomonas paludis</name>
    <dbReference type="NCBI Taxonomy" id="2740185"/>
    <lineage>
        <taxon>Bacteria</taxon>
        <taxon>Pseudomonadati</taxon>
        <taxon>Thermodesulfobacteriota</taxon>
        <taxon>Desulfuromonadia</taxon>
        <taxon>Geobacterales</taxon>
        <taxon>Geobacteraceae</taxon>
        <taxon>Geomonas</taxon>
    </lineage>
</organism>
<protein>
    <submittedName>
        <fullName evidence="1">Uncharacterized protein</fullName>
    </submittedName>
</protein>
<dbReference type="EMBL" id="BLXY01000006">
    <property type="protein sequence ID" value="GFO65077.1"/>
    <property type="molecule type" value="Genomic_DNA"/>
</dbReference>
<sequence>MLIQVSYDDNKYDYVKDFMLEQLIQSGAIASFRRRSGWVRIGVDPVRTPCREPYFGVERRGATA</sequence>
<accession>A0A6V8MZL6</accession>
<dbReference type="InterPro" id="IPR054686">
    <property type="entry name" value="GSU3473-like"/>
</dbReference>
<dbReference type="RefSeq" id="WP_183348796.1">
    <property type="nucleotide sequence ID" value="NZ_BLXY01000006.1"/>
</dbReference>
<comment type="caution">
    <text evidence="1">The sequence shown here is derived from an EMBL/GenBank/DDBJ whole genome shotgun (WGS) entry which is preliminary data.</text>
</comment>
<name>A0A6V8MZL6_9BACT</name>
<gene>
    <name evidence="1" type="ORF">GMPD_29960</name>
</gene>
<reference evidence="2" key="1">
    <citation type="submission" date="2020-06" db="EMBL/GenBank/DDBJ databases">
        <title>Draft genomic sequecing of Geomonas sp. Red736.</title>
        <authorList>
            <person name="Itoh H."/>
            <person name="Xu Z.X."/>
            <person name="Ushijima N."/>
            <person name="Masuda Y."/>
            <person name="Shiratori Y."/>
            <person name="Senoo K."/>
        </authorList>
    </citation>
    <scope>NUCLEOTIDE SEQUENCE [LARGE SCALE GENOMIC DNA]</scope>
    <source>
        <strain evidence="2">Red736</strain>
    </source>
</reference>
<dbReference type="Proteomes" id="UP000568888">
    <property type="component" value="Unassembled WGS sequence"/>
</dbReference>